<dbReference type="EnsemblMetazoa" id="PPA40369.1">
    <property type="protein sequence ID" value="PPA40369.1"/>
    <property type="gene ID" value="WBGene00278738"/>
</dbReference>
<gene>
    <name evidence="1" type="primary">WBGene00278738</name>
</gene>
<dbReference type="Proteomes" id="UP000005239">
    <property type="component" value="Unassembled WGS sequence"/>
</dbReference>
<reference evidence="1" key="2">
    <citation type="submission" date="2022-06" db="UniProtKB">
        <authorList>
            <consortium name="EnsemblMetazoa"/>
        </authorList>
    </citation>
    <scope>IDENTIFICATION</scope>
    <source>
        <strain evidence="1">PS312</strain>
    </source>
</reference>
<reference evidence="2" key="1">
    <citation type="journal article" date="2008" name="Nat. Genet.">
        <title>The Pristionchus pacificus genome provides a unique perspective on nematode lifestyle and parasitism.</title>
        <authorList>
            <person name="Dieterich C."/>
            <person name="Clifton S.W."/>
            <person name="Schuster L.N."/>
            <person name="Chinwalla A."/>
            <person name="Delehaunty K."/>
            <person name="Dinkelacker I."/>
            <person name="Fulton L."/>
            <person name="Fulton R."/>
            <person name="Godfrey J."/>
            <person name="Minx P."/>
            <person name="Mitreva M."/>
            <person name="Roeseler W."/>
            <person name="Tian H."/>
            <person name="Witte H."/>
            <person name="Yang S.P."/>
            <person name="Wilson R.K."/>
            <person name="Sommer R.J."/>
        </authorList>
    </citation>
    <scope>NUCLEOTIDE SEQUENCE [LARGE SCALE GENOMIC DNA]</scope>
    <source>
        <strain evidence="2">PS312</strain>
    </source>
</reference>
<sequence>MRFLPFFILIFLLPISLAAPKGPYIRRCFSTSVKPIIMNHVDSTASLWRASPRNYEEAMNKNTPKTINRSNETKNEKPNSWIPDRQVIVELIECDSQHSFCCIVENYDRFNYRIYKCGGNSECGSHADGTFPARDHHHPYSTLKKDNETTMLCSSAWNTPCQFRGYPH</sequence>
<accession>A0A8R1UW69</accession>
<dbReference type="AlphaFoldDB" id="A0A2A6C2E9"/>
<name>A0A2A6C2E9_PRIPA</name>
<proteinExistence type="predicted"/>
<keyword evidence="2" id="KW-1185">Reference proteome</keyword>
<accession>A0A2A6C2E9</accession>
<evidence type="ECO:0000313" key="2">
    <source>
        <dbReference type="Proteomes" id="UP000005239"/>
    </source>
</evidence>
<evidence type="ECO:0000313" key="1">
    <source>
        <dbReference type="EnsemblMetazoa" id="PPA40369.1"/>
    </source>
</evidence>
<protein>
    <submittedName>
        <fullName evidence="1">Uncharacterized protein</fullName>
    </submittedName>
</protein>
<organism evidence="1 2">
    <name type="scientific">Pristionchus pacificus</name>
    <name type="common">Parasitic nematode worm</name>
    <dbReference type="NCBI Taxonomy" id="54126"/>
    <lineage>
        <taxon>Eukaryota</taxon>
        <taxon>Metazoa</taxon>
        <taxon>Ecdysozoa</taxon>
        <taxon>Nematoda</taxon>
        <taxon>Chromadorea</taxon>
        <taxon>Rhabditida</taxon>
        <taxon>Rhabditina</taxon>
        <taxon>Diplogasteromorpha</taxon>
        <taxon>Diplogasteroidea</taxon>
        <taxon>Neodiplogasteridae</taxon>
        <taxon>Pristionchus</taxon>
    </lineage>
</organism>